<dbReference type="EMBL" id="GBRH01257557">
    <property type="protein sequence ID" value="JAD40338.1"/>
    <property type="molecule type" value="Transcribed_RNA"/>
</dbReference>
<name>A0A0A9M4X1_ARUDO</name>
<evidence type="ECO:0000313" key="1">
    <source>
        <dbReference type="EMBL" id="JAD40338.1"/>
    </source>
</evidence>
<reference evidence="1" key="1">
    <citation type="submission" date="2014-09" db="EMBL/GenBank/DDBJ databases">
        <authorList>
            <person name="Magalhaes I.L.F."/>
            <person name="Oliveira U."/>
            <person name="Santos F.R."/>
            <person name="Vidigal T.H.D.A."/>
            <person name="Brescovit A.D."/>
            <person name="Santos A.J."/>
        </authorList>
    </citation>
    <scope>NUCLEOTIDE SEQUENCE</scope>
    <source>
        <tissue evidence="1">Shoot tissue taken approximately 20 cm above the soil surface</tissue>
    </source>
</reference>
<proteinExistence type="predicted"/>
<organism evidence="1">
    <name type="scientific">Arundo donax</name>
    <name type="common">Giant reed</name>
    <name type="synonym">Donax arundinaceus</name>
    <dbReference type="NCBI Taxonomy" id="35708"/>
    <lineage>
        <taxon>Eukaryota</taxon>
        <taxon>Viridiplantae</taxon>
        <taxon>Streptophyta</taxon>
        <taxon>Embryophyta</taxon>
        <taxon>Tracheophyta</taxon>
        <taxon>Spermatophyta</taxon>
        <taxon>Magnoliopsida</taxon>
        <taxon>Liliopsida</taxon>
        <taxon>Poales</taxon>
        <taxon>Poaceae</taxon>
        <taxon>PACMAD clade</taxon>
        <taxon>Arundinoideae</taxon>
        <taxon>Arundineae</taxon>
        <taxon>Arundo</taxon>
    </lineage>
</organism>
<sequence>MFYWANVCQIKDKLLSGLLFPKQLKTSR</sequence>
<reference evidence="1" key="2">
    <citation type="journal article" date="2015" name="Data Brief">
        <title>Shoot transcriptome of the giant reed, Arundo donax.</title>
        <authorList>
            <person name="Barrero R.A."/>
            <person name="Guerrero F.D."/>
            <person name="Moolhuijzen P."/>
            <person name="Goolsby J.A."/>
            <person name="Tidwell J."/>
            <person name="Bellgard S.E."/>
            <person name="Bellgard M.I."/>
        </authorList>
    </citation>
    <scope>NUCLEOTIDE SEQUENCE</scope>
    <source>
        <tissue evidence="1">Shoot tissue taken approximately 20 cm above the soil surface</tissue>
    </source>
</reference>
<accession>A0A0A9M4X1</accession>
<protein>
    <submittedName>
        <fullName evidence="1">Uncharacterized protein</fullName>
    </submittedName>
</protein>
<dbReference type="AlphaFoldDB" id="A0A0A9M4X1"/>